<name>A0A8H3IAN2_9LECA</name>
<organism evidence="6 7">
    <name type="scientific">Alectoria fallacina</name>
    <dbReference type="NCBI Taxonomy" id="1903189"/>
    <lineage>
        <taxon>Eukaryota</taxon>
        <taxon>Fungi</taxon>
        <taxon>Dikarya</taxon>
        <taxon>Ascomycota</taxon>
        <taxon>Pezizomycotina</taxon>
        <taxon>Lecanoromycetes</taxon>
        <taxon>OSLEUM clade</taxon>
        <taxon>Lecanoromycetidae</taxon>
        <taxon>Lecanorales</taxon>
        <taxon>Lecanorineae</taxon>
        <taxon>Parmeliaceae</taxon>
        <taxon>Alectoria</taxon>
    </lineage>
</organism>
<protein>
    <recommendedName>
        <fullName evidence="5">AAA+ ATPase domain-containing protein</fullName>
    </recommendedName>
</protein>
<dbReference type="EMBL" id="CAJPDR010000017">
    <property type="protein sequence ID" value="CAF9906549.1"/>
    <property type="molecule type" value="Genomic_DNA"/>
</dbReference>
<feature type="region of interest" description="Disordered" evidence="4">
    <location>
        <begin position="1139"/>
        <end position="1174"/>
    </location>
</feature>
<dbReference type="AlphaFoldDB" id="A0A8H3IAN2"/>
<feature type="compositionally biased region" description="Polar residues" evidence="4">
    <location>
        <begin position="126"/>
        <end position="146"/>
    </location>
</feature>
<comment type="caution">
    <text evidence="6">The sequence shown here is derived from an EMBL/GenBank/DDBJ whole genome shotgun (WGS) entry which is preliminary data.</text>
</comment>
<feature type="region of interest" description="Disordered" evidence="4">
    <location>
        <begin position="1018"/>
        <end position="1086"/>
    </location>
</feature>
<dbReference type="Gene3D" id="3.40.50.300">
    <property type="entry name" value="P-loop containing nucleotide triphosphate hydrolases"/>
    <property type="match status" value="3"/>
</dbReference>
<accession>A0A8H3IAN2</accession>
<keyword evidence="7" id="KW-1185">Reference proteome</keyword>
<sequence length="1231" mass="135846">MLDDKCPKGHQRSWKCHKPPRGCNKCEAEALRAQKEAQKALRRQEKRAREEQEHIEHMAKLDTMVAEERQRLKDAQLFRDRAAAVHQKEKDLADAQAMTVPSLAPLPNAQNGVGGSAGKEPDPMPTQASPTPSNNPGTQPPDSANSPIPKWTDRRQSPAKEEWERQKTMENARNDAIDSVMDMIGLEEVKLQILQIKAKIEVSIRQNADMSSDRLNVSFLGNPGTGKTTVARLYARILASLGALPCSTFVETTGARLAHDGVAGAKKIVEDVLGTGGGTIFLDEAYQLTEEHSQSSGRQVLDFLLAEMENNVGKIVFILAGYNKNMEKFFEHNPGLTSRVPYTLPFADYQDDELLWILQQRIEKRYNGKMRIEGGKDGLYMRIVVKRLGRGRGRPGFGNARALETTYSKIAARQAVRLTRERKEGLRPDDFYLYKTDLVGPDPSKAILKCSAWDELQKMIGLGTVKESLKAMIDRISVNYQRELNEKAPIEISLNRVFLGSPGTGKTSVAKLYGQILADLGILSNGEVIVKSPADFMGKFIGHSEANAKAILASAMGKVLIIDEAYMLYTSTAGGGSTTDSFKTAIVDTIVAEVQSVPGEDRCVLLLGYEDKMVEMFQNVNPGLSRRFAIENAFRFEDFTNEELLKILNLKLKSQDLEATDEGKAVVIEVLSRGRNRPNFGNAGEVENQLGLAKGRHQLRQCAKKPSERPSDIVFEPQDFDPDYDRGAHASTNLDKLFEDVVGCEDIIAKLGGYQQIAQGMKANGLDARGMIPTNFLFKGPPGTGKTTTARKVGQIYYDLGFLAEVEVVECSASDLIGQFIGQTGPKTRVQLDKALGKVLFIDEAYRLAEGHFATEAINELVDQLTKPKYMDKLLVILAGYAQEINKLISINPGLSSRFPEEITFKNMSPIQCLQILERAIRKQNIQTPALTDPKSQIHGKMVGLIEEFITLPSWGNARDMKTLGNTLVGFAFKANASSPGALAVSEDDVFHLTKAMLKERQERCANLPTALPLRTVQRAADQSQAPPPPPPPTEGSSTQADETTGPSNGSPQPTEHQDTDAASDDVESKGKISVPQEPNVTRDGGVSDATWAQLQADIAATKAEPKISDEAFGDQQDVASTAWETAHQAELAFQRLQEQKARDEADAQQLKHRQEEARIERENARRKREKAKADLERMRIRQIAQKREKAVQDKLRSMGVCVQGFQWIKQAGGYRCAGGSHFIGNERLGV</sequence>
<dbReference type="OrthoDB" id="2423195at2759"/>
<dbReference type="SMART" id="SM00382">
    <property type="entry name" value="AAA"/>
    <property type="match status" value="3"/>
</dbReference>
<dbReference type="Gene3D" id="1.10.8.60">
    <property type="match status" value="2"/>
</dbReference>
<evidence type="ECO:0000256" key="4">
    <source>
        <dbReference type="SAM" id="MobiDB-lite"/>
    </source>
</evidence>
<dbReference type="PANTHER" id="PTHR43392">
    <property type="entry name" value="AAA-TYPE ATPASE FAMILY PROTEIN / ANKYRIN REPEAT FAMILY PROTEIN"/>
    <property type="match status" value="1"/>
</dbReference>
<gene>
    <name evidence="6" type="ORF">ALECFALPRED_002429</name>
</gene>
<feature type="compositionally biased region" description="Basic residues" evidence="4">
    <location>
        <begin position="8"/>
        <end position="20"/>
    </location>
</feature>
<comment type="similarity">
    <text evidence="1">Belongs to the CbxX/CfxQ family.</text>
</comment>
<reference evidence="6" key="1">
    <citation type="submission" date="2021-03" db="EMBL/GenBank/DDBJ databases">
        <authorList>
            <person name="Tagirdzhanova G."/>
        </authorList>
    </citation>
    <scope>NUCLEOTIDE SEQUENCE</scope>
</reference>
<dbReference type="PANTHER" id="PTHR43392:SF2">
    <property type="entry name" value="AAA-TYPE ATPASE FAMILY PROTEIN _ ANKYRIN REPEAT FAMILY PROTEIN"/>
    <property type="match status" value="1"/>
</dbReference>
<dbReference type="InterPro" id="IPR003959">
    <property type="entry name" value="ATPase_AAA_core"/>
</dbReference>
<proteinExistence type="inferred from homology"/>
<dbReference type="InterPro" id="IPR003593">
    <property type="entry name" value="AAA+_ATPase"/>
</dbReference>
<feature type="domain" description="AAA+ ATPase" evidence="5">
    <location>
        <begin position="213"/>
        <end position="346"/>
    </location>
</feature>
<dbReference type="FunFam" id="3.40.50.300:FF:000216">
    <property type="entry name" value="Type VII secretion ATPase EccA"/>
    <property type="match status" value="3"/>
</dbReference>
<dbReference type="PRINTS" id="PR00819">
    <property type="entry name" value="CBXCFQXSUPER"/>
</dbReference>
<dbReference type="GO" id="GO:0016887">
    <property type="term" value="F:ATP hydrolysis activity"/>
    <property type="evidence" value="ECO:0007669"/>
    <property type="project" value="InterPro"/>
</dbReference>
<evidence type="ECO:0000256" key="3">
    <source>
        <dbReference type="ARBA" id="ARBA00022840"/>
    </source>
</evidence>
<feature type="domain" description="AAA+ ATPase" evidence="5">
    <location>
        <begin position="493"/>
        <end position="634"/>
    </location>
</feature>
<feature type="domain" description="AAA+ ATPase" evidence="5">
    <location>
        <begin position="772"/>
        <end position="909"/>
    </location>
</feature>
<feature type="region of interest" description="Disordered" evidence="4">
    <location>
        <begin position="1"/>
        <end position="22"/>
    </location>
</feature>
<evidence type="ECO:0000313" key="7">
    <source>
        <dbReference type="Proteomes" id="UP000664203"/>
    </source>
</evidence>
<evidence type="ECO:0000313" key="6">
    <source>
        <dbReference type="EMBL" id="CAF9906549.1"/>
    </source>
</evidence>
<dbReference type="GO" id="GO:0005524">
    <property type="term" value="F:ATP binding"/>
    <property type="evidence" value="ECO:0007669"/>
    <property type="project" value="UniProtKB-KW"/>
</dbReference>
<feature type="compositionally biased region" description="Polar residues" evidence="4">
    <location>
        <begin position="1035"/>
        <end position="1055"/>
    </location>
</feature>
<feature type="region of interest" description="Disordered" evidence="4">
    <location>
        <begin position="37"/>
        <end position="62"/>
    </location>
</feature>
<evidence type="ECO:0000256" key="1">
    <source>
        <dbReference type="ARBA" id="ARBA00010378"/>
    </source>
</evidence>
<feature type="compositionally biased region" description="Basic and acidic residues" evidence="4">
    <location>
        <begin position="1153"/>
        <end position="1164"/>
    </location>
</feature>
<evidence type="ECO:0000256" key="2">
    <source>
        <dbReference type="ARBA" id="ARBA00022741"/>
    </source>
</evidence>
<dbReference type="InterPro" id="IPR050773">
    <property type="entry name" value="CbxX/CfxQ_RuBisCO_ESX"/>
</dbReference>
<dbReference type="CDD" id="cd00009">
    <property type="entry name" value="AAA"/>
    <property type="match status" value="3"/>
</dbReference>
<dbReference type="Pfam" id="PF17866">
    <property type="entry name" value="AAA_lid_6"/>
    <property type="match status" value="1"/>
</dbReference>
<feature type="region of interest" description="Disordered" evidence="4">
    <location>
        <begin position="102"/>
        <end position="170"/>
    </location>
</feature>
<feature type="compositionally biased region" description="Basic and acidic residues" evidence="4">
    <location>
        <begin position="151"/>
        <end position="170"/>
    </location>
</feature>
<dbReference type="Proteomes" id="UP000664203">
    <property type="component" value="Unassembled WGS sequence"/>
</dbReference>
<evidence type="ECO:0000259" key="5">
    <source>
        <dbReference type="SMART" id="SM00382"/>
    </source>
</evidence>
<dbReference type="InterPro" id="IPR027417">
    <property type="entry name" value="P-loop_NTPase"/>
</dbReference>
<keyword evidence="2" id="KW-0547">Nucleotide-binding</keyword>
<dbReference type="InterPro" id="IPR041627">
    <property type="entry name" value="AAA_lid_6"/>
</dbReference>
<dbReference type="FunFam" id="1.10.8.60:FF:000160">
    <property type="entry name" value="WGS project CABT00000000 data, contig 2.55"/>
    <property type="match status" value="1"/>
</dbReference>
<dbReference type="SUPFAM" id="SSF52540">
    <property type="entry name" value="P-loop containing nucleoside triphosphate hydrolases"/>
    <property type="match status" value="3"/>
</dbReference>
<dbReference type="Pfam" id="PF00004">
    <property type="entry name" value="AAA"/>
    <property type="match status" value="3"/>
</dbReference>
<keyword evidence="3" id="KW-0067">ATP-binding</keyword>
<dbReference type="InterPro" id="IPR000641">
    <property type="entry name" value="CbxX/CfxQ"/>
</dbReference>